<dbReference type="RefSeq" id="WP_229335167.1">
    <property type="nucleotide sequence ID" value="NZ_JAINUL010000001.1"/>
</dbReference>
<protein>
    <submittedName>
        <fullName evidence="3">Lipopolysaccharide heptosyltransferase family protein</fullName>
    </submittedName>
</protein>
<keyword evidence="2" id="KW-0808">Transferase</keyword>
<evidence type="ECO:0000313" key="4">
    <source>
        <dbReference type="Proteomes" id="UP001520654"/>
    </source>
</evidence>
<keyword evidence="4" id="KW-1185">Reference proteome</keyword>
<sequence length="392" mass="41657">MTSNEAGVPRFVLGRETATREDVHSTPLGYSRELLQVGETLPIPAAAELVDQLDVQTSVTVSLNGSLGDSLLALASVRAVLDWLRLRHPSREVRVAVEGRHAALVRRALPLGLVEPAAGPTILIGDRATVEKHVGDVIPIVCDPAAPPCWASSWQVHTDLPARYYLALERRLGVRLPANGDFCTLLLAPEPSANPVVRALGRDGWFAGRTIAVITATSWPERKDYTVARYLRMAEHLAERSGTDVRLLVVGGEATTPETSAIDNAGPRVRALRLDGLRALDLADVFAVCDLVIGNDTGLTHLAALSRRPDGGGPPVVGLYARHSYSKWTTGLDHHHAVATAFSQRMHQGDLCPVRDALGAHADGGLVSIAPEYLADLAAGLLPGVGRPGGTG</sequence>
<dbReference type="Proteomes" id="UP001520654">
    <property type="component" value="Unassembled WGS sequence"/>
</dbReference>
<comment type="caution">
    <text evidence="3">The sequence shown here is derived from an EMBL/GenBank/DDBJ whole genome shotgun (WGS) entry which is preliminary data.</text>
</comment>
<evidence type="ECO:0000256" key="2">
    <source>
        <dbReference type="ARBA" id="ARBA00022679"/>
    </source>
</evidence>
<dbReference type="Gene3D" id="3.40.50.2000">
    <property type="entry name" value="Glycogen Phosphorylase B"/>
    <property type="match status" value="1"/>
</dbReference>
<dbReference type="PANTHER" id="PTHR30160:SF7">
    <property type="entry name" value="ADP-HEPTOSE--LPS HEPTOSYLTRANSFERASE 2"/>
    <property type="match status" value="1"/>
</dbReference>
<keyword evidence="1" id="KW-0328">Glycosyltransferase</keyword>
<organism evidence="3 4">
    <name type="scientific">Streptomyces flavotricini</name>
    <dbReference type="NCBI Taxonomy" id="66888"/>
    <lineage>
        <taxon>Bacteria</taxon>
        <taxon>Bacillati</taxon>
        <taxon>Actinomycetota</taxon>
        <taxon>Actinomycetes</taxon>
        <taxon>Kitasatosporales</taxon>
        <taxon>Streptomycetaceae</taxon>
        <taxon>Streptomyces</taxon>
    </lineage>
</organism>
<dbReference type="InterPro" id="IPR051199">
    <property type="entry name" value="LPS_LOS_Heptosyltrfase"/>
</dbReference>
<evidence type="ECO:0000313" key="3">
    <source>
        <dbReference type="EMBL" id="MCC0094609.1"/>
    </source>
</evidence>
<gene>
    <name evidence="3" type="ORF">K7B10_07390</name>
</gene>
<reference evidence="3 4" key="1">
    <citation type="submission" date="2021-08" db="EMBL/GenBank/DDBJ databases">
        <title>Genomic Architecture of Streptomyces flavotricini NGL1 and Streptomyces erythrochromogenes HMS4 With Differential Plant Beneficial attributes and laccase production capabilities.</title>
        <authorList>
            <person name="Salwan R."/>
            <person name="Kaur R."/>
            <person name="Sharma V."/>
        </authorList>
    </citation>
    <scope>NUCLEOTIDE SEQUENCE [LARGE SCALE GENOMIC DNA]</scope>
    <source>
        <strain evidence="3 4">NGL1</strain>
    </source>
</reference>
<dbReference type="InterPro" id="IPR002201">
    <property type="entry name" value="Glyco_trans_9"/>
</dbReference>
<accession>A0ABS8E103</accession>
<evidence type="ECO:0000256" key="1">
    <source>
        <dbReference type="ARBA" id="ARBA00022676"/>
    </source>
</evidence>
<dbReference type="Pfam" id="PF01075">
    <property type="entry name" value="Glyco_transf_9"/>
    <property type="match status" value="1"/>
</dbReference>
<name>A0ABS8E103_9ACTN</name>
<dbReference type="EMBL" id="JAINUL010000001">
    <property type="protein sequence ID" value="MCC0094609.1"/>
    <property type="molecule type" value="Genomic_DNA"/>
</dbReference>
<dbReference type="SUPFAM" id="SSF53756">
    <property type="entry name" value="UDP-Glycosyltransferase/glycogen phosphorylase"/>
    <property type="match status" value="1"/>
</dbReference>
<proteinExistence type="predicted"/>
<dbReference type="PANTHER" id="PTHR30160">
    <property type="entry name" value="TETRAACYLDISACCHARIDE 4'-KINASE-RELATED"/>
    <property type="match status" value="1"/>
</dbReference>